<evidence type="ECO:0000259" key="7">
    <source>
        <dbReference type="Pfam" id="PF05199"/>
    </source>
</evidence>
<dbReference type="EMBL" id="DS027045">
    <property type="protein sequence ID" value="EAW14536.1"/>
    <property type="molecule type" value="Genomic_DNA"/>
</dbReference>
<comment type="cofactor">
    <cofactor evidence="1">
        <name>FAD</name>
        <dbReference type="ChEBI" id="CHEBI:57692"/>
    </cofactor>
</comment>
<gene>
    <name evidence="8" type="ORF">ACLA_075750</name>
</gene>
<feature type="region of interest" description="Disordered" evidence="6">
    <location>
        <begin position="1"/>
        <end position="20"/>
    </location>
</feature>
<keyword evidence="3" id="KW-0285">Flavoprotein</keyword>
<dbReference type="HOGENOM" id="CLU_002865_8_0_1"/>
<feature type="domain" description="Glucose-methanol-choline oxidoreductase C-terminal" evidence="7">
    <location>
        <begin position="14"/>
        <end position="85"/>
    </location>
</feature>
<keyword evidence="9" id="KW-1185">Reference proteome</keyword>
<proteinExistence type="inferred from homology"/>
<dbReference type="PANTHER" id="PTHR11552">
    <property type="entry name" value="GLUCOSE-METHANOL-CHOLINE GMC OXIDOREDUCTASE"/>
    <property type="match status" value="1"/>
</dbReference>
<dbReference type="VEuPathDB" id="FungiDB:ACLA_075750"/>
<sequence length="98" mass="10637">MVEGETVEDDAWPLSAESTDEEMDDLVRRRVADRTLFHAAGTASMGKVVDSELCIKGIEGLRVVDASVIPFPLATHLQMCVYAIGEQAADILQGHHTV</sequence>
<reference evidence="8 9" key="1">
    <citation type="journal article" date="2008" name="PLoS Genet.">
        <title>Genomic islands in the pathogenic filamentous fungus Aspergillus fumigatus.</title>
        <authorList>
            <person name="Fedorova N.D."/>
            <person name="Khaldi N."/>
            <person name="Joardar V.S."/>
            <person name="Maiti R."/>
            <person name="Amedeo P."/>
            <person name="Anderson M.J."/>
            <person name="Crabtree J."/>
            <person name="Silva J.C."/>
            <person name="Badger J.H."/>
            <person name="Albarraq A."/>
            <person name="Angiuoli S."/>
            <person name="Bussey H."/>
            <person name="Bowyer P."/>
            <person name="Cotty P.J."/>
            <person name="Dyer P.S."/>
            <person name="Egan A."/>
            <person name="Galens K."/>
            <person name="Fraser-Liggett C.M."/>
            <person name="Haas B.J."/>
            <person name="Inman J.M."/>
            <person name="Kent R."/>
            <person name="Lemieux S."/>
            <person name="Malavazi I."/>
            <person name="Orvis J."/>
            <person name="Roemer T."/>
            <person name="Ronning C.M."/>
            <person name="Sundaram J.P."/>
            <person name="Sutton G."/>
            <person name="Turner G."/>
            <person name="Venter J.C."/>
            <person name="White O.R."/>
            <person name="Whitty B.R."/>
            <person name="Youngman P."/>
            <person name="Wolfe K.H."/>
            <person name="Goldman G.H."/>
            <person name="Wortman J.R."/>
            <person name="Jiang B."/>
            <person name="Denning D.W."/>
            <person name="Nierman W.C."/>
        </authorList>
    </citation>
    <scope>NUCLEOTIDE SEQUENCE [LARGE SCALE GENOMIC DNA]</scope>
    <source>
        <strain evidence="9">ATCC 1007 / CBS 513.65 / DSM 816 / NCTC 3887 / NRRL 1</strain>
    </source>
</reference>
<evidence type="ECO:0000256" key="1">
    <source>
        <dbReference type="ARBA" id="ARBA00001974"/>
    </source>
</evidence>
<evidence type="ECO:0000256" key="2">
    <source>
        <dbReference type="ARBA" id="ARBA00010790"/>
    </source>
</evidence>
<dbReference type="Gene3D" id="3.30.560.10">
    <property type="entry name" value="Glucose Oxidase, domain 3"/>
    <property type="match status" value="1"/>
</dbReference>
<name>A1C815_ASPCL</name>
<dbReference type="GO" id="GO:0050660">
    <property type="term" value="F:flavin adenine dinucleotide binding"/>
    <property type="evidence" value="ECO:0007669"/>
    <property type="project" value="InterPro"/>
</dbReference>
<dbReference type="GeneID" id="4707663"/>
<dbReference type="RefSeq" id="XP_001275962.1">
    <property type="nucleotide sequence ID" value="XM_001275961.1"/>
</dbReference>
<evidence type="ECO:0000256" key="4">
    <source>
        <dbReference type="ARBA" id="ARBA00022827"/>
    </source>
</evidence>
<dbReference type="InterPro" id="IPR036188">
    <property type="entry name" value="FAD/NAD-bd_sf"/>
</dbReference>
<evidence type="ECO:0000256" key="3">
    <source>
        <dbReference type="ARBA" id="ARBA00022630"/>
    </source>
</evidence>
<protein>
    <submittedName>
        <fullName evidence="8">GMC oxidoreductase, putative</fullName>
    </submittedName>
</protein>
<dbReference type="OrthoDB" id="4506113at2759"/>
<dbReference type="STRING" id="344612.A1C815"/>
<dbReference type="Gene3D" id="3.50.50.60">
    <property type="entry name" value="FAD/NAD(P)-binding domain"/>
    <property type="match status" value="1"/>
</dbReference>
<dbReference type="InterPro" id="IPR007867">
    <property type="entry name" value="GMC_OxRtase_C"/>
</dbReference>
<feature type="compositionally biased region" description="Acidic residues" evidence="6">
    <location>
        <begin position="1"/>
        <end position="11"/>
    </location>
</feature>
<dbReference type="AlphaFoldDB" id="A1C815"/>
<keyword evidence="4" id="KW-0274">FAD</keyword>
<dbReference type="eggNOG" id="KOG1238">
    <property type="taxonomic scope" value="Eukaryota"/>
</dbReference>
<evidence type="ECO:0000313" key="9">
    <source>
        <dbReference type="Proteomes" id="UP000006701"/>
    </source>
</evidence>
<dbReference type="Pfam" id="PF05199">
    <property type="entry name" value="GMC_oxred_C"/>
    <property type="match status" value="1"/>
</dbReference>
<evidence type="ECO:0000256" key="5">
    <source>
        <dbReference type="ARBA" id="ARBA00023002"/>
    </source>
</evidence>
<keyword evidence="5" id="KW-0560">Oxidoreductase</keyword>
<dbReference type="Proteomes" id="UP000006701">
    <property type="component" value="Unassembled WGS sequence"/>
</dbReference>
<dbReference type="GO" id="GO:0016614">
    <property type="term" value="F:oxidoreductase activity, acting on CH-OH group of donors"/>
    <property type="evidence" value="ECO:0007669"/>
    <property type="project" value="InterPro"/>
</dbReference>
<dbReference type="OMA" id="CAMGLAN"/>
<organism evidence="8 9">
    <name type="scientific">Aspergillus clavatus (strain ATCC 1007 / CBS 513.65 / DSM 816 / NCTC 3887 / NRRL 1 / QM 1276 / 107)</name>
    <dbReference type="NCBI Taxonomy" id="344612"/>
    <lineage>
        <taxon>Eukaryota</taxon>
        <taxon>Fungi</taxon>
        <taxon>Dikarya</taxon>
        <taxon>Ascomycota</taxon>
        <taxon>Pezizomycotina</taxon>
        <taxon>Eurotiomycetes</taxon>
        <taxon>Eurotiomycetidae</taxon>
        <taxon>Eurotiales</taxon>
        <taxon>Aspergillaceae</taxon>
        <taxon>Aspergillus</taxon>
        <taxon>Aspergillus subgen. Fumigati</taxon>
    </lineage>
</organism>
<accession>A1C815</accession>
<evidence type="ECO:0000313" key="8">
    <source>
        <dbReference type="EMBL" id="EAW14536.1"/>
    </source>
</evidence>
<comment type="similarity">
    <text evidence="2">Belongs to the GMC oxidoreductase family.</text>
</comment>
<dbReference type="KEGG" id="act:ACLA_075750"/>
<dbReference type="PANTHER" id="PTHR11552:SF201">
    <property type="entry name" value="GLUCOSE-METHANOL-CHOLINE OXIDOREDUCTASE N-TERMINAL DOMAIN-CONTAINING PROTEIN"/>
    <property type="match status" value="1"/>
</dbReference>
<dbReference type="SUPFAM" id="SSF51905">
    <property type="entry name" value="FAD/NAD(P)-binding domain"/>
    <property type="match status" value="1"/>
</dbReference>
<evidence type="ECO:0000256" key="6">
    <source>
        <dbReference type="SAM" id="MobiDB-lite"/>
    </source>
</evidence>
<dbReference type="InterPro" id="IPR012132">
    <property type="entry name" value="GMC_OxRdtase"/>
</dbReference>